<accession>A0A2N9AMC7</accession>
<evidence type="ECO:0000313" key="2">
    <source>
        <dbReference type="EMBL" id="SOR28442.1"/>
    </source>
</evidence>
<organism evidence="2 3">
    <name type="scientific">Methylorubrum extorquens</name>
    <name type="common">Methylobacterium dichloromethanicum</name>
    <name type="synonym">Methylobacterium extorquens</name>
    <dbReference type="NCBI Taxonomy" id="408"/>
    <lineage>
        <taxon>Bacteria</taxon>
        <taxon>Pseudomonadati</taxon>
        <taxon>Pseudomonadota</taxon>
        <taxon>Alphaproteobacteria</taxon>
        <taxon>Hyphomicrobiales</taxon>
        <taxon>Methylobacteriaceae</taxon>
        <taxon>Methylorubrum</taxon>
    </lineage>
</organism>
<dbReference type="EMBL" id="LT962688">
    <property type="protein sequence ID" value="SOR26828.1"/>
    <property type="molecule type" value="Genomic_DNA"/>
</dbReference>
<proteinExistence type="predicted"/>
<reference evidence="2" key="2">
    <citation type="submission" date="2017-10" db="EMBL/GenBank/DDBJ databases">
        <authorList>
            <person name="Banno H."/>
            <person name="Chua N.-H."/>
        </authorList>
    </citation>
    <scope>NUCLEOTIDE SEQUENCE [LARGE SCALE GENOMIC DNA]</scope>
    <source>
        <strain evidence="2">TK 0001</strain>
    </source>
</reference>
<gene>
    <name evidence="1" type="ORF">TK0001_0226</name>
    <name evidence="2" type="ORF">TK0001_1840</name>
</gene>
<sequence length="89" mass="10295">MLLLWGHAFECLECLAKCGLRSADPNLPQVSFGLVARRSNWHLYSYFGVPQLARNVIVARFKEHNCGAVPQQIQGQRIQSHLWHRLFHQ</sequence>
<reference evidence="3" key="1">
    <citation type="submission" date="2017-10" db="EMBL/GenBank/DDBJ databases">
        <authorList>
            <person name="Regsiter A."/>
            <person name="William W."/>
        </authorList>
    </citation>
    <scope>NUCLEOTIDE SEQUENCE [LARGE SCALE GENOMIC DNA]</scope>
</reference>
<dbReference type="Proteomes" id="UP000233769">
    <property type="component" value="Chromosome tk0001"/>
</dbReference>
<evidence type="ECO:0000313" key="1">
    <source>
        <dbReference type="EMBL" id="SOR26828.1"/>
    </source>
</evidence>
<evidence type="ECO:0000313" key="3">
    <source>
        <dbReference type="Proteomes" id="UP000233769"/>
    </source>
</evidence>
<protein>
    <submittedName>
        <fullName evidence="2">Uncharacterized protein</fullName>
    </submittedName>
</protein>
<name>A0A2N9AMC7_METEX</name>
<dbReference type="EMBL" id="LT962688">
    <property type="protein sequence ID" value="SOR28442.1"/>
    <property type="molecule type" value="Genomic_DNA"/>
</dbReference>
<dbReference type="AlphaFoldDB" id="A0A2N9AMC7"/>